<dbReference type="Gene3D" id="3.30.470.20">
    <property type="entry name" value="ATP-grasp fold, B domain"/>
    <property type="match status" value="1"/>
</dbReference>
<evidence type="ECO:0000256" key="1">
    <source>
        <dbReference type="ARBA" id="ARBA00022741"/>
    </source>
</evidence>
<evidence type="ECO:0000313" key="7">
    <source>
        <dbReference type="Proteomes" id="UP001229251"/>
    </source>
</evidence>
<dbReference type="Gene3D" id="3.30.1490.20">
    <property type="entry name" value="ATP-grasp fold, A domain"/>
    <property type="match status" value="1"/>
</dbReference>
<dbReference type="PROSITE" id="PS50975">
    <property type="entry name" value="ATP_GRASP"/>
    <property type="match status" value="1"/>
</dbReference>
<evidence type="ECO:0000256" key="2">
    <source>
        <dbReference type="ARBA" id="ARBA00022755"/>
    </source>
</evidence>
<evidence type="ECO:0000256" key="3">
    <source>
        <dbReference type="ARBA" id="ARBA00022840"/>
    </source>
</evidence>
<dbReference type="Proteomes" id="UP001229251">
    <property type="component" value="Unassembled WGS sequence"/>
</dbReference>
<organism evidence="6 7">
    <name type="scientific">Facklamia hominis</name>
    <dbReference type="NCBI Taxonomy" id="178214"/>
    <lineage>
        <taxon>Bacteria</taxon>
        <taxon>Bacillati</taxon>
        <taxon>Bacillota</taxon>
        <taxon>Bacilli</taxon>
        <taxon>Lactobacillales</taxon>
        <taxon>Aerococcaceae</taxon>
        <taxon>Facklamia</taxon>
    </lineage>
</organism>
<dbReference type="AlphaFoldDB" id="A0AAJ1Q6S1"/>
<proteinExistence type="predicted"/>
<reference evidence="6" key="1">
    <citation type="submission" date="2023-05" db="EMBL/GenBank/DDBJ databases">
        <title>Cataloging the Phylogenetic Diversity of Human Bladder Bacteria.</title>
        <authorList>
            <person name="Du J."/>
        </authorList>
    </citation>
    <scope>NUCLEOTIDE SEQUENCE</scope>
    <source>
        <strain evidence="6">UMB1231</strain>
    </source>
</reference>
<dbReference type="Gene3D" id="3.40.50.20">
    <property type="match status" value="1"/>
</dbReference>
<dbReference type="Pfam" id="PF02222">
    <property type="entry name" value="ATP-grasp"/>
    <property type="match status" value="1"/>
</dbReference>
<dbReference type="InterPro" id="IPR013815">
    <property type="entry name" value="ATP_grasp_subdomain_1"/>
</dbReference>
<dbReference type="InterPro" id="IPR011761">
    <property type="entry name" value="ATP-grasp"/>
</dbReference>
<evidence type="ECO:0000259" key="5">
    <source>
        <dbReference type="PROSITE" id="PS50975"/>
    </source>
</evidence>
<dbReference type="GO" id="GO:0005524">
    <property type="term" value="F:ATP binding"/>
    <property type="evidence" value="ECO:0007669"/>
    <property type="project" value="UniProtKB-UniRule"/>
</dbReference>
<dbReference type="RefSeq" id="WP_285066245.1">
    <property type="nucleotide sequence ID" value="NZ_JASOOE010000015.1"/>
</dbReference>
<dbReference type="PANTHER" id="PTHR11609:SF5">
    <property type="entry name" value="PHOSPHORIBOSYLAMINOIMIDAZOLE CARBOXYLASE"/>
    <property type="match status" value="1"/>
</dbReference>
<dbReference type="GO" id="GO:0006164">
    <property type="term" value="P:purine nucleotide biosynthetic process"/>
    <property type="evidence" value="ECO:0007669"/>
    <property type="project" value="UniProtKB-KW"/>
</dbReference>
<gene>
    <name evidence="6" type="ORF">QP433_07460</name>
</gene>
<dbReference type="InterPro" id="IPR003135">
    <property type="entry name" value="ATP-grasp_carboxylate-amine"/>
</dbReference>
<evidence type="ECO:0000256" key="4">
    <source>
        <dbReference type="PROSITE-ProRule" id="PRU00409"/>
    </source>
</evidence>
<sequence>MVHRFYPGTCIGIIGSGHSSALLAQEAGRLGYHVGSLVTQAWNGVRQFASWQKVVDSYSTEELLAFGEQVDLVYIEPGLLSNRDFRLLSQVTYLPLTDDLIAISTDRLIEKAYLDSNKHLVPPFSMVTNLEDIQEAVEYIGYPCVLKSAQRNLGIKSDQVILFNEEDLTQVTKLLDQGTCILEAWIPVEKKVTLTIVQNEAGQQMVYPGFEVVDKGDLIGRQVRYPATVSESVQDEIERIGRSIAQSLAVVGAINIEYFMTSAGVIYVNHASLGLKEAGMFTHKVMSMPMVEATCRALVGLPLGKLESQVPAAVALPIAALNIEKVMIQYMTRTDWDFVFLNQPQKSVNLLEGLVVVTGEDLSDCDQQITITNLYHA</sequence>
<accession>A0AAJ1Q6S1</accession>
<protein>
    <submittedName>
        <fullName evidence="6">ATP-grasp domain-containing protein</fullName>
    </submittedName>
</protein>
<feature type="domain" description="ATP-grasp" evidence="5">
    <location>
        <begin position="111"/>
        <end position="299"/>
    </location>
</feature>
<evidence type="ECO:0000313" key="6">
    <source>
        <dbReference type="EMBL" id="MDK7187814.1"/>
    </source>
</evidence>
<name>A0AAJ1Q6S1_9LACT</name>
<keyword evidence="2" id="KW-0658">Purine biosynthesis</keyword>
<keyword evidence="1 4" id="KW-0547">Nucleotide-binding</keyword>
<keyword evidence="3 4" id="KW-0067">ATP-binding</keyword>
<dbReference type="GO" id="GO:0005829">
    <property type="term" value="C:cytosol"/>
    <property type="evidence" value="ECO:0007669"/>
    <property type="project" value="TreeGrafter"/>
</dbReference>
<dbReference type="SUPFAM" id="SSF56059">
    <property type="entry name" value="Glutathione synthetase ATP-binding domain-like"/>
    <property type="match status" value="1"/>
</dbReference>
<dbReference type="PANTHER" id="PTHR11609">
    <property type="entry name" value="PURINE BIOSYNTHESIS PROTEIN 6/7, PUR6/7"/>
    <property type="match status" value="1"/>
</dbReference>
<dbReference type="EMBL" id="JASOOE010000015">
    <property type="protein sequence ID" value="MDK7187814.1"/>
    <property type="molecule type" value="Genomic_DNA"/>
</dbReference>
<dbReference type="GO" id="GO:0046872">
    <property type="term" value="F:metal ion binding"/>
    <property type="evidence" value="ECO:0007669"/>
    <property type="project" value="InterPro"/>
</dbReference>
<comment type="caution">
    <text evidence="6">The sequence shown here is derived from an EMBL/GenBank/DDBJ whole genome shotgun (WGS) entry which is preliminary data.</text>
</comment>